<feature type="region of interest" description="Disordered" evidence="2">
    <location>
        <begin position="1"/>
        <end position="25"/>
    </location>
</feature>
<evidence type="ECO:0000256" key="2">
    <source>
        <dbReference type="SAM" id="MobiDB-lite"/>
    </source>
</evidence>
<comment type="caution">
    <text evidence="3">The sequence shown here is derived from an EMBL/GenBank/DDBJ whole genome shotgun (WGS) entry which is preliminary data.</text>
</comment>
<reference evidence="3 4" key="1">
    <citation type="submission" date="2013-12" db="EMBL/GenBank/DDBJ databases">
        <authorList>
            <person name="Cubeta M."/>
            <person name="Pakala S."/>
            <person name="Fedorova N."/>
            <person name="Thomas E."/>
            <person name="Dean R."/>
            <person name="Jabaji S."/>
            <person name="Neate S."/>
            <person name="Toda T."/>
            <person name="Tavantzis S."/>
            <person name="Vilgalys R."/>
            <person name="Bharathan N."/>
            <person name="Pakala S."/>
            <person name="Losada L.S."/>
            <person name="Zafar N."/>
            <person name="Nierman W."/>
        </authorList>
    </citation>
    <scope>NUCLEOTIDE SEQUENCE [LARGE SCALE GENOMIC DNA]</scope>
    <source>
        <strain evidence="3 4">123E</strain>
    </source>
</reference>
<name>A0A074SWE9_9AGAM</name>
<proteinExistence type="predicted"/>
<keyword evidence="1" id="KW-0175">Coiled coil</keyword>
<feature type="coiled-coil region" evidence="1">
    <location>
        <begin position="51"/>
        <end position="78"/>
    </location>
</feature>
<gene>
    <name evidence="3" type="ORF">V565_020180</name>
</gene>
<sequence length="103" mass="10430">MSSDSKATANVGPTTQAQEGNGNGVRALEEAISGINSVLAREGEELSEKDLAKVLKQLEAAEGVADDVEGKLDELLKNLGGMLEGLEAGKGGGQGTTPGGKQH</sequence>
<keyword evidence="4" id="KW-1185">Reference proteome</keyword>
<accession>A0A074SWE9</accession>
<dbReference type="Proteomes" id="UP000027456">
    <property type="component" value="Unassembled WGS sequence"/>
</dbReference>
<evidence type="ECO:0000313" key="4">
    <source>
        <dbReference type="Proteomes" id="UP000027456"/>
    </source>
</evidence>
<evidence type="ECO:0000313" key="3">
    <source>
        <dbReference type="EMBL" id="KEP54212.1"/>
    </source>
</evidence>
<feature type="compositionally biased region" description="Polar residues" evidence="2">
    <location>
        <begin position="1"/>
        <end position="20"/>
    </location>
</feature>
<dbReference type="OrthoDB" id="2595043at2759"/>
<dbReference type="HOGENOM" id="CLU_2265226_0_0_1"/>
<feature type="region of interest" description="Disordered" evidence="2">
    <location>
        <begin position="84"/>
        <end position="103"/>
    </location>
</feature>
<organism evidence="3 4">
    <name type="scientific">Rhizoctonia solani 123E</name>
    <dbReference type="NCBI Taxonomy" id="1423351"/>
    <lineage>
        <taxon>Eukaryota</taxon>
        <taxon>Fungi</taxon>
        <taxon>Dikarya</taxon>
        <taxon>Basidiomycota</taxon>
        <taxon>Agaricomycotina</taxon>
        <taxon>Agaricomycetes</taxon>
        <taxon>Cantharellales</taxon>
        <taxon>Ceratobasidiaceae</taxon>
        <taxon>Rhizoctonia</taxon>
    </lineage>
</organism>
<dbReference type="AlphaFoldDB" id="A0A074SWE9"/>
<feature type="compositionally biased region" description="Gly residues" evidence="2">
    <location>
        <begin position="88"/>
        <end position="103"/>
    </location>
</feature>
<protein>
    <submittedName>
        <fullName evidence="3">Uncharacterized protein</fullName>
    </submittedName>
</protein>
<evidence type="ECO:0000256" key="1">
    <source>
        <dbReference type="SAM" id="Coils"/>
    </source>
</evidence>
<dbReference type="EMBL" id="AZST01000034">
    <property type="protein sequence ID" value="KEP54212.1"/>
    <property type="molecule type" value="Genomic_DNA"/>
</dbReference>